<sequence length="560" mass="60557">MSTTESNNAGRQATAALATENASDAAEAAHAAATPTGAPAIELKGISKAFGTVQANKDISIRVMPGTIHGIIGENGAGKSTLMSILYGFYKADAGEIWIKGKHTHIPDSQAAISAGIGMVFQHFKLVQNFTVLENIILGAEDGALLRPSLSKARKELKRLAEEYELNVDPDEKIEELSVGHQQRVEILKALYRQADILILDEPTGVLTPAEADHLFRILDFLRKEGKTIILITHKLREIMEITDTVSVMRRGEMTATVKTAETSPEQLAELMVGRKVLLNVDKTAAQPGKTVLEVENLRVKDEDGIERLKGINLEIRAGEILGIAGVAGNGQSELLEILGGFAKGTGNIRINGEEIDLTGKHSDGQSRRRRGISHVPEDRHSLGLILDFAAWENMVFGYHSDPAYQKNRFVMDNAGIVAHTAEAMERFDVRPPIPTLPAKSFSGGNQQKIVLAREIERSPALLLVGQPTRGVDIGAIEFIHKRIIELRDQGAAILLVSVELDEIRALSDRVAVMFDGQVMGIGPVETATQTGMGCLMAGMGGEDVRGMDGWTIAAPEESQ</sequence>
<dbReference type="InterPro" id="IPR003593">
    <property type="entry name" value="AAA+_ATPase"/>
</dbReference>
<dbReference type="Proteomes" id="UP000192422">
    <property type="component" value="Chromosome"/>
</dbReference>
<evidence type="ECO:0000313" key="6">
    <source>
        <dbReference type="Proteomes" id="UP000192422"/>
    </source>
</evidence>
<dbReference type="SUPFAM" id="SSF52540">
    <property type="entry name" value="P-loop containing nucleoside triphosphate hydrolases"/>
    <property type="match status" value="2"/>
</dbReference>
<protein>
    <submittedName>
        <fullName evidence="5">ABC transporter ATP-binding protein</fullName>
    </submittedName>
</protein>
<dbReference type="InterPro" id="IPR027417">
    <property type="entry name" value="P-loop_NTPase"/>
</dbReference>
<keyword evidence="6" id="KW-1185">Reference proteome</keyword>
<dbReference type="CDD" id="cd03215">
    <property type="entry name" value="ABC_Carb_Monos_II"/>
    <property type="match status" value="1"/>
</dbReference>
<feature type="domain" description="ABC transporter" evidence="4">
    <location>
        <begin position="293"/>
        <end position="541"/>
    </location>
</feature>
<name>A0ABX6YYH0_9RHOB</name>
<dbReference type="PANTHER" id="PTHR43790:SF4">
    <property type="entry name" value="GUANOSINE IMPORT ATP-BINDING PROTEIN NUPO"/>
    <property type="match status" value="1"/>
</dbReference>
<organism evidence="5 6">
    <name type="scientific">Thioclava electrotropha</name>
    <dbReference type="NCBI Taxonomy" id="1549850"/>
    <lineage>
        <taxon>Bacteria</taxon>
        <taxon>Pseudomonadati</taxon>
        <taxon>Pseudomonadota</taxon>
        <taxon>Alphaproteobacteria</taxon>
        <taxon>Rhodobacterales</taxon>
        <taxon>Paracoccaceae</taxon>
        <taxon>Thioclava</taxon>
    </lineage>
</organism>
<keyword evidence="1" id="KW-0547">Nucleotide-binding</keyword>
<dbReference type="PANTHER" id="PTHR43790">
    <property type="entry name" value="CARBOHYDRATE TRANSPORT ATP-BINDING PROTEIN MG119-RELATED"/>
    <property type="match status" value="1"/>
</dbReference>
<dbReference type="PROSITE" id="PS50893">
    <property type="entry name" value="ABC_TRANSPORTER_2"/>
    <property type="match status" value="2"/>
</dbReference>
<evidence type="ECO:0000313" key="5">
    <source>
        <dbReference type="EMBL" id="QPZ92703.1"/>
    </source>
</evidence>
<dbReference type="SMART" id="SM00382">
    <property type="entry name" value="AAA"/>
    <property type="match status" value="2"/>
</dbReference>
<dbReference type="Pfam" id="PF00005">
    <property type="entry name" value="ABC_tran"/>
    <property type="match status" value="2"/>
</dbReference>
<accession>A0ABX6YYH0</accession>
<evidence type="ECO:0000256" key="2">
    <source>
        <dbReference type="ARBA" id="ARBA00022840"/>
    </source>
</evidence>
<dbReference type="Gene3D" id="3.40.50.300">
    <property type="entry name" value="P-loop containing nucleotide triphosphate hydrolases"/>
    <property type="match status" value="2"/>
</dbReference>
<dbReference type="GO" id="GO:0005524">
    <property type="term" value="F:ATP binding"/>
    <property type="evidence" value="ECO:0007669"/>
    <property type="project" value="UniProtKB-KW"/>
</dbReference>
<dbReference type="PROSITE" id="PS00211">
    <property type="entry name" value="ABC_TRANSPORTER_1"/>
    <property type="match status" value="1"/>
</dbReference>
<dbReference type="InterPro" id="IPR050107">
    <property type="entry name" value="ABC_carbohydrate_import_ATPase"/>
</dbReference>
<feature type="region of interest" description="Disordered" evidence="3">
    <location>
        <begin position="1"/>
        <end position="20"/>
    </location>
</feature>
<keyword evidence="2 5" id="KW-0067">ATP-binding</keyword>
<gene>
    <name evidence="5" type="ORF">AKL02_018590</name>
</gene>
<dbReference type="RefSeq" id="WP_083077966.1">
    <property type="nucleotide sequence ID" value="NZ_CP053562.1"/>
</dbReference>
<dbReference type="InterPro" id="IPR017871">
    <property type="entry name" value="ABC_transporter-like_CS"/>
</dbReference>
<dbReference type="CDD" id="cd03216">
    <property type="entry name" value="ABC_Carb_Monos_I"/>
    <property type="match status" value="1"/>
</dbReference>
<evidence type="ECO:0000259" key="4">
    <source>
        <dbReference type="PROSITE" id="PS50893"/>
    </source>
</evidence>
<proteinExistence type="predicted"/>
<evidence type="ECO:0000256" key="3">
    <source>
        <dbReference type="SAM" id="MobiDB-lite"/>
    </source>
</evidence>
<dbReference type="EMBL" id="CP053562">
    <property type="protein sequence ID" value="QPZ92703.1"/>
    <property type="molecule type" value="Genomic_DNA"/>
</dbReference>
<dbReference type="InterPro" id="IPR003439">
    <property type="entry name" value="ABC_transporter-like_ATP-bd"/>
</dbReference>
<feature type="domain" description="ABC transporter" evidence="4">
    <location>
        <begin position="41"/>
        <end position="276"/>
    </location>
</feature>
<evidence type="ECO:0000256" key="1">
    <source>
        <dbReference type="ARBA" id="ARBA00022741"/>
    </source>
</evidence>
<reference evidence="5 6" key="1">
    <citation type="submission" date="2020-05" db="EMBL/GenBank/DDBJ databases">
        <title>Thioclava electrotropha strain Elox9 finished genome.</title>
        <authorList>
            <person name="Rowe A.R."/>
            <person name="Wilbanks E.G."/>
        </authorList>
    </citation>
    <scope>NUCLEOTIDE SEQUENCE [LARGE SCALE GENOMIC DNA]</scope>
    <source>
        <strain evidence="5 6">Elox9</strain>
    </source>
</reference>
<feature type="compositionally biased region" description="Polar residues" evidence="3">
    <location>
        <begin position="1"/>
        <end position="11"/>
    </location>
</feature>